<dbReference type="InterPro" id="IPR015943">
    <property type="entry name" value="WD40/YVTN_repeat-like_dom_sf"/>
</dbReference>
<gene>
    <name evidence="8" type="ORF">SAMN05444359_10474</name>
</gene>
<evidence type="ECO:0000259" key="7">
    <source>
        <dbReference type="Pfam" id="PF07730"/>
    </source>
</evidence>
<keyword evidence="5" id="KW-0812">Transmembrane</keyword>
<dbReference type="GO" id="GO:0016020">
    <property type="term" value="C:membrane"/>
    <property type="evidence" value="ECO:0007669"/>
    <property type="project" value="InterPro"/>
</dbReference>
<sequence length="1035" mass="116666">MQFLLLWSFTAIAQPLRIEYFTVNDGLTAREINDLYIGKDGFLWVSTMDGLNRFDGQSFRQFGGLSGEEASLSRGSIASVTVDNEEKFIVTFRDFFGYFDRFDPRDFSVEQIRLAPSTGVLGHPRSITTDQFGRTFIVTIGTEGTYIYEFTPGKENDRTGFTSIYHEPNDAWTTVAPRVELMVLTNGQFLLYDEEHGFRHLSARGELISRPFAETSGQRRFYTFSEAKNGQVYLSFRDGYPLFRWRPETEPVPVSGLDDGLRYPRIFQDERGQLMLLATEDILGEQLPDEYYLVDSTGRLSLFEEALPTQRAVTAMAAIDFQETVYLGLREGLGVVERYVNPVKTYLEVPAGNDLFRNTMRGMCEDDNGRVYIMEEDGVIYTMDANADQLDTLLLRNAEDTTQLIDFRKGGDLLFDRERNGIWGYALQLGLAKGGLLFFYDTHAQKTYVRKTKYPITAMNFGPDGQLYFGVSDPRRTGLLLKLDEDGRSFTEVMGGEGAPLLGLKINYLLPVKNDKLLIGTQNRGVVAYSPEQDSVYYLDNPTPDGNIREASGMPVYAIHEAADGHYWVGTDGGLVEYDDSGNKLRHFGRQDGLSSNIVYGILPDTSGGFWLSTQNGLVRMPEDPAPGSIRRYYREDGLSNDEFSPTSFLRDASGRYFFGGTNGLTVFREEDLSANAAGADVMLTEVKISGRESERVLSRNLDELRQVTIFPSEKSVAVSFALPAGQRPSSSQFRYRLEGFNDDWVSLTNERTIRFNNLGAGSYKLRVQGAGANGNYGNQELTLSLNVRQYVVEQLWFQVALVATFAFLLLIILQARLREKLRNEQLRTQLSSDIHDEVSGLLAGITLQAELLKNKTDDEKLKSRLHTVGEAGRSAMSKMSDVIWSIDSRRDTIGNLLQRMQEHADEVLLPLDIRYDFRVSGFDEKREIAGTTRQDLYFIYKEAINNIARHSNATKVEIELEQFVQQFELFIRDNGTPAGNEKPGTSTSPGTSVRASKTGQGKDNMHMRAKRMKADLSIDDRAGYTLTLRMRRLG</sequence>
<dbReference type="InterPro" id="IPR011123">
    <property type="entry name" value="Y_Y_Y"/>
</dbReference>
<dbReference type="PANTHER" id="PTHR24421">
    <property type="entry name" value="NITRATE/NITRITE SENSOR PROTEIN NARX-RELATED"/>
    <property type="match status" value="1"/>
</dbReference>
<evidence type="ECO:0000259" key="6">
    <source>
        <dbReference type="Pfam" id="PF07495"/>
    </source>
</evidence>
<dbReference type="GO" id="GO:0046983">
    <property type="term" value="F:protein dimerization activity"/>
    <property type="evidence" value="ECO:0007669"/>
    <property type="project" value="InterPro"/>
</dbReference>
<keyword evidence="2 8" id="KW-0418">Kinase</keyword>
<evidence type="ECO:0000256" key="1">
    <source>
        <dbReference type="ARBA" id="ARBA00022679"/>
    </source>
</evidence>
<dbReference type="Gene3D" id="3.30.565.10">
    <property type="entry name" value="Histidine kinase-like ATPase, C-terminal domain"/>
    <property type="match status" value="1"/>
</dbReference>
<keyword evidence="3" id="KW-0902">Two-component regulatory system</keyword>
<dbReference type="SUPFAM" id="SSF63829">
    <property type="entry name" value="Calcium-dependent phosphotriesterase"/>
    <property type="match status" value="3"/>
</dbReference>
<evidence type="ECO:0000256" key="4">
    <source>
        <dbReference type="SAM" id="MobiDB-lite"/>
    </source>
</evidence>
<evidence type="ECO:0000313" key="8">
    <source>
        <dbReference type="EMBL" id="SEP96462.1"/>
    </source>
</evidence>
<organism evidence="8 9">
    <name type="scientific">Neolewinella agarilytica</name>
    <dbReference type="NCBI Taxonomy" id="478744"/>
    <lineage>
        <taxon>Bacteria</taxon>
        <taxon>Pseudomonadati</taxon>
        <taxon>Bacteroidota</taxon>
        <taxon>Saprospiria</taxon>
        <taxon>Saprospirales</taxon>
        <taxon>Lewinellaceae</taxon>
        <taxon>Neolewinella</taxon>
    </lineage>
</organism>
<reference evidence="9" key="1">
    <citation type="submission" date="2016-10" db="EMBL/GenBank/DDBJ databases">
        <authorList>
            <person name="Varghese N."/>
            <person name="Submissions S."/>
        </authorList>
    </citation>
    <scope>NUCLEOTIDE SEQUENCE [LARGE SCALE GENOMIC DNA]</scope>
    <source>
        <strain evidence="9">DSM 24740</strain>
    </source>
</reference>
<dbReference type="SUPFAM" id="SSF55874">
    <property type="entry name" value="ATPase domain of HSP90 chaperone/DNA topoisomerase II/histidine kinase"/>
    <property type="match status" value="1"/>
</dbReference>
<dbReference type="Gene3D" id="1.20.5.1930">
    <property type="match status" value="1"/>
</dbReference>
<feature type="compositionally biased region" description="Polar residues" evidence="4">
    <location>
        <begin position="984"/>
        <end position="1002"/>
    </location>
</feature>
<dbReference type="STRING" id="478744.SAMN05444359_10474"/>
<keyword evidence="1" id="KW-0808">Transferase</keyword>
<dbReference type="InterPro" id="IPR036890">
    <property type="entry name" value="HATPase_C_sf"/>
</dbReference>
<keyword evidence="9" id="KW-1185">Reference proteome</keyword>
<evidence type="ECO:0000256" key="3">
    <source>
        <dbReference type="ARBA" id="ARBA00023012"/>
    </source>
</evidence>
<dbReference type="InterPro" id="IPR011712">
    <property type="entry name" value="Sig_transdc_His_kin_sub3_dim/P"/>
</dbReference>
<dbReference type="InterPro" id="IPR013783">
    <property type="entry name" value="Ig-like_fold"/>
</dbReference>
<name>A0A1H9C5Q7_9BACT</name>
<proteinExistence type="predicted"/>
<feature type="region of interest" description="Disordered" evidence="4">
    <location>
        <begin position="975"/>
        <end position="1007"/>
    </location>
</feature>
<dbReference type="Pfam" id="PF07730">
    <property type="entry name" value="HisKA_3"/>
    <property type="match status" value="1"/>
</dbReference>
<feature type="domain" description="Signal transduction histidine kinase subgroup 3 dimerisation and phosphoacceptor" evidence="7">
    <location>
        <begin position="828"/>
        <end position="887"/>
    </location>
</feature>
<dbReference type="Proteomes" id="UP000199021">
    <property type="component" value="Unassembled WGS sequence"/>
</dbReference>
<dbReference type="GO" id="GO:0000155">
    <property type="term" value="F:phosphorelay sensor kinase activity"/>
    <property type="evidence" value="ECO:0007669"/>
    <property type="project" value="InterPro"/>
</dbReference>
<evidence type="ECO:0000256" key="5">
    <source>
        <dbReference type="SAM" id="Phobius"/>
    </source>
</evidence>
<dbReference type="Gene3D" id="2.130.10.10">
    <property type="entry name" value="YVTN repeat-like/Quinoprotein amine dehydrogenase"/>
    <property type="match status" value="2"/>
</dbReference>
<feature type="domain" description="Two component regulator three Y" evidence="6">
    <location>
        <begin position="729"/>
        <end position="788"/>
    </location>
</feature>
<evidence type="ECO:0000256" key="2">
    <source>
        <dbReference type="ARBA" id="ARBA00022777"/>
    </source>
</evidence>
<feature type="transmembrane region" description="Helical" evidence="5">
    <location>
        <begin position="796"/>
        <end position="814"/>
    </location>
</feature>
<dbReference type="Gene3D" id="2.60.40.10">
    <property type="entry name" value="Immunoglobulins"/>
    <property type="match status" value="1"/>
</dbReference>
<keyword evidence="5" id="KW-1133">Transmembrane helix</keyword>
<evidence type="ECO:0000313" key="9">
    <source>
        <dbReference type="Proteomes" id="UP000199021"/>
    </source>
</evidence>
<protein>
    <submittedName>
        <fullName evidence="8">Histidine kinase</fullName>
    </submittedName>
</protein>
<dbReference type="InterPro" id="IPR050482">
    <property type="entry name" value="Sensor_HK_TwoCompSys"/>
</dbReference>
<accession>A0A1H9C5Q7</accession>
<dbReference type="EMBL" id="FOFB01000004">
    <property type="protein sequence ID" value="SEP96462.1"/>
    <property type="molecule type" value="Genomic_DNA"/>
</dbReference>
<dbReference type="Pfam" id="PF07495">
    <property type="entry name" value="Y_Y_Y"/>
    <property type="match status" value="1"/>
</dbReference>
<dbReference type="CDD" id="cd16917">
    <property type="entry name" value="HATPase_UhpB-NarQ-NarX-like"/>
    <property type="match status" value="1"/>
</dbReference>
<dbReference type="AlphaFoldDB" id="A0A1H9C5Q7"/>
<dbReference type="InParanoid" id="A0A1H9C5Q7"/>
<keyword evidence="5" id="KW-0472">Membrane</keyword>